<evidence type="ECO:0000313" key="1">
    <source>
        <dbReference type="EMBL" id="UYU89407.1"/>
    </source>
</evidence>
<dbReference type="Proteomes" id="UP001162960">
    <property type="component" value="Chromosome"/>
</dbReference>
<accession>A0AB38U920</accession>
<proteinExistence type="predicted"/>
<name>A0AB38U920_BACT4</name>
<reference evidence="1" key="1">
    <citation type="submission" date="2021-06" db="EMBL/GenBank/DDBJ databases">
        <title>Interrogation of the integrated mobile genetic elements in gut-associated Bacteroides with a consensus prediction approach.</title>
        <authorList>
            <person name="Campbell D.E."/>
            <person name="Leigh J.R."/>
            <person name="Kim T."/>
            <person name="England W."/>
            <person name="Whitaker R.J."/>
            <person name="Degnan P.H."/>
        </authorList>
    </citation>
    <scope>NUCLEOTIDE SEQUENCE</scope>
    <source>
        <strain evidence="1">VPI-3443</strain>
    </source>
</reference>
<protein>
    <submittedName>
        <fullName evidence="1">Uncharacterized protein</fullName>
    </submittedName>
</protein>
<dbReference type="RefSeq" id="WP_264455098.1">
    <property type="nucleotide sequence ID" value="NZ_CP083685.1"/>
</dbReference>
<sequence>MTVQELIEQLSEMNPSAEIRLAIQPRYPFEYGVQDEIVQTEDESKVFIGQSGQIGYLEEEVCELLNW</sequence>
<gene>
    <name evidence="1" type="ORF">KQP74_15790</name>
</gene>
<dbReference type="EMBL" id="CP083685">
    <property type="protein sequence ID" value="UYU89407.1"/>
    <property type="molecule type" value="Genomic_DNA"/>
</dbReference>
<dbReference type="AlphaFoldDB" id="A0AB38U920"/>
<organism evidence="1 2">
    <name type="scientific">Bacteroides thetaiotaomicron</name>
    <dbReference type="NCBI Taxonomy" id="818"/>
    <lineage>
        <taxon>Bacteria</taxon>
        <taxon>Pseudomonadati</taxon>
        <taxon>Bacteroidota</taxon>
        <taxon>Bacteroidia</taxon>
        <taxon>Bacteroidales</taxon>
        <taxon>Bacteroidaceae</taxon>
        <taxon>Bacteroides</taxon>
    </lineage>
</organism>
<evidence type="ECO:0000313" key="2">
    <source>
        <dbReference type="Proteomes" id="UP001162960"/>
    </source>
</evidence>